<sequence length="255" mass="26566">MDSVRSPEWPVAPLGGLAGNSAAARYGTSPGTGPTPGRAGQPVAPPPPPPPYRPPVGAGSTPPAERSPAAPPIPVKILIAGGFGVGKTTTVGAISEIAPLTTEAEMTSAGIGVDDPGARSTKTTTTVAMDFGCVTIDRSLKLYLFGTPGQARFGFMWEDLARGALGALVVVDSSRLDDCFPAIDFFERAGLPFVVGVNAFDGRLALELGEIRWALAIGDHVPLVQFDARDRLSVRDALLVVLDRALDRATRDRRA</sequence>
<feature type="compositionally biased region" description="Low complexity" evidence="5">
    <location>
        <begin position="27"/>
        <end position="42"/>
    </location>
</feature>
<evidence type="ECO:0000256" key="5">
    <source>
        <dbReference type="SAM" id="MobiDB-lite"/>
    </source>
</evidence>
<dbReference type="EMBL" id="JBHSQS010000010">
    <property type="protein sequence ID" value="MFC5925424.1"/>
    <property type="molecule type" value="Genomic_DNA"/>
</dbReference>
<keyword evidence="2" id="KW-0547">Nucleotide-binding</keyword>
<dbReference type="InterPro" id="IPR027417">
    <property type="entry name" value="P-loop_NTPase"/>
</dbReference>
<evidence type="ECO:0000256" key="2">
    <source>
        <dbReference type="ARBA" id="ARBA00022741"/>
    </source>
</evidence>
<dbReference type="Proteomes" id="UP001596226">
    <property type="component" value="Unassembled WGS sequence"/>
</dbReference>
<dbReference type="InterPro" id="IPR052705">
    <property type="entry name" value="Gliding_Motility_GTPase"/>
</dbReference>
<evidence type="ECO:0000256" key="3">
    <source>
        <dbReference type="ARBA" id="ARBA00022801"/>
    </source>
</evidence>
<keyword evidence="4" id="KW-0342">GTP-binding</keyword>
<dbReference type="InterPro" id="IPR004130">
    <property type="entry name" value="Gpn"/>
</dbReference>
<evidence type="ECO:0000313" key="7">
    <source>
        <dbReference type="Proteomes" id="UP001596226"/>
    </source>
</evidence>
<dbReference type="PANTHER" id="PTHR42708">
    <property type="entry name" value="ATP/GTP-BINDING PROTEIN-RELATED"/>
    <property type="match status" value="1"/>
</dbReference>
<gene>
    <name evidence="6" type="ORF">ACFQGL_18950</name>
</gene>
<dbReference type="RefSeq" id="WP_377513500.1">
    <property type="nucleotide sequence ID" value="NZ_JBHSQS010000010.1"/>
</dbReference>
<name>A0ABW1H712_9ACTN</name>
<feature type="region of interest" description="Disordered" evidence="5">
    <location>
        <begin position="1"/>
        <end position="69"/>
    </location>
</feature>
<dbReference type="Pfam" id="PF03029">
    <property type="entry name" value="ATP_bind_1"/>
    <property type="match status" value="1"/>
</dbReference>
<feature type="compositionally biased region" description="Pro residues" evidence="5">
    <location>
        <begin position="43"/>
        <end position="54"/>
    </location>
</feature>
<organism evidence="6 7">
    <name type="scientific">Micromonospora vulcania</name>
    <dbReference type="NCBI Taxonomy" id="1441873"/>
    <lineage>
        <taxon>Bacteria</taxon>
        <taxon>Bacillati</taxon>
        <taxon>Actinomycetota</taxon>
        <taxon>Actinomycetes</taxon>
        <taxon>Micromonosporales</taxon>
        <taxon>Micromonosporaceae</taxon>
        <taxon>Micromonospora</taxon>
    </lineage>
</organism>
<keyword evidence="7" id="KW-1185">Reference proteome</keyword>
<comment type="caution">
    <text evidence="6">The sequence shown here is derived from an EMBL/GenBank/DDBJ whole genome shotgun (WGS) entry which is preliminary data.</text>
</comment>
<accession>A0ABW1H712</accession>
<dbReference type="SUPFAM" id="SSF52540">
    <property type="entry name" value="P-loop containing nucleoside triphosphate hydrolases"/>
    <property type="match status" value="1"/>
</dbReference>
<evidence type="ECO:0000256" key="4">
    <source>
        <dbReference type="ARBA" id="ARBA00023134"/>
    </source>
</evidence>
<comment type="similarity">
    <text evidence="1">Belongs to the GPN-loop GTPase family.</text>
</comment>
<dbReference type="CDD" id="cd00882">
    <property type="entry name" value="Ras_like_GTPase"/>
    <property type="match status" value="1"/>
</dbReference>
<protein>
    <submittedName>
        <fullName evidence="6">ATP/GTP-binding protein</fullName>
    </submittedName>
</protein>
<keyword evidence="3" id="KW-0378">Hydrolase</keyword>
<evidence type="ECO:0000256" key="1">
    <source>
        <dbReference type="ARBA" id="ARBA00005290"/>
    </source>
</evidence>
<dbReference type="Gene3D" id="3.40.50.300">
    <property type="entry name" value="P-loop containing nucleotide triphosphate hydrolases"/>
    <property type="match status" value="1"/>
</dbReference>
<dbReference type="PANTHER" id="PTHR42708:SF1">
    <property type="entry name" value="GLIDING MOTILITY PROTEIN MGLA"/>
    <property type="match status" value="1"/>
</dbReference>
<evidence type="ECO:0000313" key="6">
    <source>
        <dbReference type="EMBL" id="MFC5925424.1"/>
    </source>
</evidence>
<reference evidence="7" key="1">
    <citation type="journal article" date="2019" name="Int. J. Syst. Evol. Microbiol.">
        <title>The Global Catalogue of Microorganisms (GCM) 10K type strain sequencing project: providing services to taxonomists for standard genome sequencing and annotation.</title>
        <authorList>
            <consortium name="The Broad Institute Genomics Platform"/>
            <consortium name="The Broad Institute Genome Sequencing Center for Infectious Disease"/>
            <person name="Wu L."/>
            <person name="Ma J."/>
        </authorList>
    </citation>
    <scope>NUCLEOTIDE SEQUENCE [LARGE SCALE GENOMIC DNA]</scope>
    <source>
        <strain evidence="7">CGMCC 4.7144</strain>
    </source>
</reference>
<proteinExistence type="inferred from homology"/>